<gene>
    <name evidence="13 14" type="primary">LOC107275143</name>
</gene>
<evidence type="ECO:0000313" key="13">
    <source>
        <dbReference type="RefSeq" id="XP_015610469.1"/>
    </source>
</evidence>
<comment type="similarity">
    <text evidence="2">Belongs to the ERG4/ERG24 family.</text>
</comment>
<sequence>MRFSEGDAVLAKPPNTLEYLRGKVLNVKGDKYKIKFPGGEQFLVHESDIKAERTSRSTTRSRGKVTRKSPSRNSPSRKSPSRRSPARSPNTRARRLPLRSTRLSKISAAQTETSSAYSNDGIEKDIAKKRDIDEDSPTELISLQTRLRETGPVTRRSIRTMSSAINLEYNHKLIVLTKKIDRAASLPVEKKSQLYEYIPKERGFSVQRDQDIAKILHYEEDTFSDTPDVVEKPKKEMDLVSKPQEWGGWIGALCCIFALPASVILPQIACQYGRCSFTQYSQVPTNWKSYLNVPAFLLYSGFLFFVSFVSSLPIGKLVDGQHSKIGILQYHINGIIAAILSLSLLGISEYNDYGISEFILQNSLQLSISGWILGAFLALVLYIKGGRASVAVLNMYASTDNVIYDFWQGREINPRFGPLDFKMILCRTGVIGALIINSIMIVKSIEESGSSSWSKMNVALLLAASLQIFYSLDTLLFESSLLTSFEFLYEGTGYMLCVGHLLYPFLSTLSTRYLLHHKIEQLEYLLAVPVLCFLIGYILYRLSNSQKNGFRKNPLSPALSHLETIPTPRGKKLIMSGLWGFVRHPNYLGDVIMQWSMASMCLTSHFLAYYPAICCTLTLMYRAIRDNARCKRRYGTAWDEYCSRVRFMILKRVF</sequence>
<feature type="transmembrane region" description="Helical" evidence="11">
    <location>
        <begin position="359"/>
        <end position="383"/>
    </location>
</feature>
<keyword evidence="7 11" id="KW-0472">Membrane</keyword>
<keyword evidence="6" id="KW-0238">DNA-binding</keyword>
<keyword evidence="4 11" id="KW-0812">Transmembrane</keyword>
<accession>A0AAJ7FVJ3</accession>
<evidence type="ECO:0000256" key="4">
    <source>
        <dbReference type="ARBA" id="ARBA00022692"/>
    </source>
</evidence>
<dbReference type="GO" id="GO:0003677">
    <property type="term" value="F:DNA binding"/>
    <property type="evidence" value="ECO:0007669"/>
    <property type="project" value="UniProtKB-KW"/>
</dbReference>
<evidence type="ECO:0000256" key="1">
    <source>
        <dbReference type="ARBA" id="ARBA00004473"/>
    </source>
</evidence>
<dbReference type="CTD" id="3930"/>
<evidence type="ECO:0000256" key="3">
    <source>
        <dbReference type="ARBA" id="ARBA00022553"/>
    </source>
</evidence>
<dbReference type="GO" id="GO:0050613">
    <property type="term" value="F:Delta14-sterol reductase activity"/>
    <property type="evidence" value="ECO:0007669"/>
    <property type="project" value="TreeGrafter"/>
</dbReference>
<dbReference type="KEGG" id="ccin:107275143"/>
<dbReference type="GO" id="GO:0005789">
    <property type="term" value="C:endoplasmic reticulum membrane"/>
    <property type="evidence" value="ECO:0007669"/>
    <property type="project" value="TreeGrafter"/>
</dbReference>
<dbReference type="InterPro" id="IPR001171">
    <property type="entry name" value="ERG24_DHCR-like"/>
</dbReference>
<dbReference type="Pfam" id="PF01222">
    <property type="entry name" value="ERG4_ERG24"/>
    <property type="match status" value="1"/>
</dbReference>
<feature type="compositionally biased region" description="Basic residues" evidence="10">
    <location>
        <begin position="59"/>
        <end position="70"/>
    </location>
</feature>
<feature type="transmembrane region" description="Helical" evidence="11">
    <location>
        <begin position="290"/>
        <end position="315"/>
    </location>
</feature>
<feature type="transmembrane region" description="Helical" evidence="11">
    <location>
        <begin position="522"/>
        <end position="540"/>
    </location>
</feature>
<feature type="region of interest" description="Disordered" evidence="10">
    <location>
        <begin position="47"/>
        <end position="120"/>
    </location>
</feature>
<comment type="subcellular location">
    <subcellularLocation>
        <location evidence="1">Nucleus inner membrane</location>
        <topology evidence="1">Multi-pass membrane protein</topology>
    </subcellularLocation>
</comment>
<dbReference type="RefSeq" id="XP_015610469.1">
    <property type="nucleotide sequence ID" value="XM_015754983.2"/>
</dbReference>
<evidence type="ECO:0000256" key="6">
    <source>
        <dbReference type="ARBA" id="ARBA00023125"/>
    </source>
</evidence>
<feature type="transmembrane region" description="Helical" evidence="11">
    <location>
        <begin position="454"/>
        <end position="472"/>
    </location>
</feature>
<dbReference type="GO" id="GO:0005637">
    <property type="term" value="C:nuclear inner membrane"/>
    <property type="evidence" value="ECO:0007669"/>
    <property type="project" value="UniProtKB-SubCell"/>
</dbReference>
<keyword evidence="3" id="KW-0597">Phosphoprotein</keyword>
<evidence type="ECO:0000256" key="2">
    <source>
        <dbReference type="ARBA" id="ARBA00005402"/>
    </source>
</evidence>
<proteinExistence type="inferred from homology"/>
<evidence type="ECO:0000313" key="12">
    <source>
        <dbReference type="Proteomes" id="UP000694920"/>
    </source>
</evidence>
<protein>
    <submittedName>
        <fullName evidence="13 14">Delta(14)-sterol reductase</fullName>
    </submittedName>
</protein>
<dbReference type="SUPFAM" id="SSF63748">
    <property type="entry name" value="Tudor/PWWP/MBT"/>
    <property type="match status" value="1"/>
</dbReference>
<feature type="transmembrane region" description="Helical" evidence="11">
    <location>
        <begin position="492"/>
        <end position="515"/>
    </location>
</feature>
<keyword evidence="8" id="KW-0675">Receptor</keyword>
<dbReference type="Gene3D" id="1.20.120.1630">
    <property type="match status" value="1"/>
</dbReference>
<keyword evidence="9" id="KW-0539">Nucleus</keyword>
<dbReference type="GO" id="GO:0006695">
    <property type="term" value="P:cholesterol biosynthetic process"/>
    <property type="evidence" value="ECO:0007669"/>
    <property type="project" value="TreeGrafter"/>
</dbReference>
<dbReference type="PANTHER" id="PTHR21257">
    <property type="entry name" value="DELTA(14)-STEROL REDUCTASE"/>
    <property type="match status" value="1"/>
</dbReference>
<dbReference type="AlphaFoldDB" id="A0AAJ7FVJ3"/>
<evidence type="ECO:0000256" key="8">
    <source>
        <dbReference type="ARBA" id="ARBA00023170"/>
    </source>
</evidence>
<evidence type="ECO:0000256" key="7">
    <source>
        <dbReference type="ARBA" id="ARBA00023136"/>
    </source>
</evidence>
<keyword evidence="12" id="KW-1185">Reference proteome</keyword>
<evidence type="ECO:0000256" key="9">
    <source>
        <dbReference type="ARBA" id="ARBA00023242"/>
    </source>
</evidence>
<feature type="transmembrane region" description="Helical" evidence="11">
    <location>
        <begin position="246"/>
        <end position="269"/>
    </location>
</feature>
<feature type="compositionally biased region" description="Polar residues" evidence="10">
    <location>
        <begin position="101"/>
        <end position="118"/>
    </location>
</feature>
<dbReference type="Gene3D" id="2.30.30.140">
    <property type="match status" value="1"/>
</dbReference>
<feature type="transmembrane region" description="Helical" evidence="11">
    <location>
        <begin position="421"/>
        <end position="442"/>
    </location>
</feature>
<dbReference type="PANTHER" id="PTHR21257:SF55">
    <property type="entry name" value="DELTA(14)-STEROL REDUCTASE LBR"/>
    <property type="match status" value="1"/>
</dbReference>
<evidence type="ECO:0000256" key="10">
    <source>
        <dbReference type="SAM" id="MobiDB-lite"/>
    </source>
</evidence>
<organism evidence="12 13">
    <name type="scientific">Cephus cinctus</name>
    <name type="common">Wheat stem sawfly</name>
    <dbReference type="NCBI Taxonomy" id="211228"/>
    <lineage>
        <taxon>Eukaryota</taxon>
        <taxon>Metazoa</taxon>
        <taxon>Ecdysozoa</taxon>
        <taxon>Arthropoda</taxon>
        <taxon>Hexapoda</taxon>
        <taxon>Insecta</taxon>
        <taxon>Pterygota</taxon>
        <taxon>Neoptera</taxon>
        <taxon>Endopterygota</taxon>
        <taxon>Hymenoptera</taxon>
        <taxon>Cephoidea</taxon>
        <taxon>Cephidae</taxon>
        <taxon>Cephus</taxon>
    </lineage>
</organism>
<dbReference type="Proteomes" id="UP000694920">
    <property type="component" value="Unplaced"/>
</dbReference>
<keyword evidence="5 11" id="KW-1133">Transmembrane helix</keyword>
<feature type="transmembrane region" description="Helical" evidence="11">
    <location>
        <begin position="327"/>
        <end position="347"/>
    </location>
</feature>
<evidence type="ECO:0000256" key="5">
    <source>
        <dbReference type="ARBA" id="ARBA00022989"/>
    </source>
</evidence>
<name>A0AAJ7FVJ3_CEPCN</name>
<dbReference type="GeneID" id="107275143"/>
<dbReference type="FunFam" id="1.20.120.1630:FF:000013">
    <property type="entry name" value="Lamin-B receptor-like Protein"/>
    <property type="match status" value="1"/>
</dbReference>
<feature type="transmembrane region" description="Helical" evidence="11">
    <location>
        <begin position="606"/>
        <end position="624"/>
    </location>
</feature>
<dbReference type="RefSeq" id="XP_024947861.1">
    <property type="nucleotide sequence ID" value="XM_025092093.1"/>
</dbReference>
<evidence type="ECO:0000313" key="14">
    <source>
        <dbReference type="RefSeq" id="XP_024947861.1"/>
    </source>
</evidence>
<evidence type="ECO:0000256" key="11">
    <source>
        <dbReference type="SAM" id="Phobius"/>
    </source>
</evidence>
<reference evidence="13 14" key="1">
    <citation type="submission" date="2025-04" db="UniProtKB">
        <authorList>
            <consortium name="RefSeq"/>
        </authorList>
    </citation>
    <scope>IDENTIFICATION</scope>
</reference>